<dbReference type="EMBL" id="LAZR01000454">
    <property type="protein sequence ID" value="KKN68255.1"/>
    <property type="molecule type" value="Genomic_DNA"/>
</dbReference>
<dbReference type="Gene3D" id="2.40.50.90">
    <property type="match status" value="1"/>
</dbReference>
<protein>
    <recommendedName>
        <fullName evidence="4">TNase-like domain-containing protein</fullName>
    </recommendedName>
</protein>
<dbReference type="SMART" id="SM00318">
    <property type="entry name" value="SNc"/>
    <property type="match status" value="1"/>
</dbReference>
<evidence type="ECO:0000256" key="3">
    <source>
        <dbReference type="ARBA" id="ARBA00022801"/>
    </source>
</evidence>
<dbReference type="PANTHER" id="PTHR12302:SF3">
    <property type="entry name" value="SERINE_THREONINE-PROTEIN KINASE 31"/>
    <property type="match status" value="1"/>
</dbReference>
<dbReference type="InterPro" id="IPR016071">
    <property type="entry name" value="Staphylococal_nuclease_OB-fold"/>
</dbReference>
<evidence type="ECO:0000256" key="1">
    <source>
        <dbReference type="ARBA" id="ARBA00022722"/>
    </source>
</evidence>
<dbReference type="InterPro" id="IPR035437">
    <property type="entry name" value="SNase_OB-fold_sf"/>
</dbReference>
<evidence type="ECO:0000313" key="5">
    <source>
        <dbReference type="EMBL" id="KKN68255.1"/>
    </source>
</evidence>
<dbReference type="SUPFAM" id="SSF50199">
    <property type="entry name" value="Staphylococcal nuclease"/>
    <property type="match status" value="1"/>
</dbReference>
<dbReference type="PROSITE" id="PS50830">
    <property type="entry name" value="TNASE_3"/>
    <property type="match status" value="1"/>
</dbReference>
<dbReference type="GO" id="GO:0016787">
    <property type="term" value="F:hydrolase activity"/>
    <property type="evidence" value="ECO:0007669"/>
    <property type="project" value="UniProtKB-KW"/>
</dbReference>
<comment type="caution">
    <text evidence="5">The sequence shown here is derived from an EMBL/GenBank/DDBJ whole genome shotgun (WGS) entry which is preliminary data.</text>
</comment>
<reference evidence="5" key="1">
    <citation type="journal article" date="2015" name="Nature">
        <title>Complex archaea that bridge the gap between prokaryotes and eukaryotes.</title>
        <authorList>
            <person name="Spang A."/>
            <person name="Saw J.H."/>
            <person name="Jorgensen S.L."/>
            <person name="Zaremba-Niedzwiedzka K."/>
            <person name="Martijn J."/>
            <person name="Lind A.E."/>
            <person name="van Eijk R."/>
            <person name="Schleper C."/>
            <person name="Guy L."/>
            <person name="Ettema T.J."/>
        </authorList>
    </citation>
    <scope>NUCLEOTIDE SEQUENCE</scope>
</reference>
<proteinExistence type="predicted"/>
<feature type="domain" description="TNase-like" evidence="4">
    <location>
        <begin position="39"/>
        <end position="168"/>
    </location>
</feature>
<keyword evidence="1" id="KW-0540">Nuclease</keyword>
<keyword evidence="2" id="KW-0255">Endonuclease</keyword>
<accession>A0A0F9SH65</accession>
<keyword evidence="3" id="KW-0378">Hydrolase</keyword>
<organism evidence="5">
    <name type="scientific">marine sediment metagenome</name>
    <dbReference type="NCBI Taxonomy" id="412755"/>
    <lineage>
        <taxon>unclassified sequences</taxon>
        <taxon>metagenomes</taxon>
        <taxon>ecological metagenomes</taxon>
    </lineage>
</organism>
<dbReference type="GO" id="GO:0004519">
    <property type="term" value="F:endonuclease activity"/>
    <property type="evidence" value="ECO:0007669"/>
    <property type="project" value="UniProtKB-KW"/>
</dbReference>
<gene>
    <name evidence="5" type="ORF">LCGC14_0453330</name>
</gene>
<evidence type="ECO:0000256" key="2">
    <source>
        <dbReference type="ARBA" id="ARBA00022759"/>
    </source>
</evidence>
<sequence>MALSDRKKAPHWGAFFVVCFLLLPSVAQAQDANCVMPADAEAVVSQRVTDGDTLRLQDGRRVRLIGVNAPELGRNGKASEPYAQAAKRRLQALVQTPHLYLVTGSEATDRYGRTLGHLFNDKGRNLEAQLLAEGMGYAVAIPPNTTLVDCHIAAEKLARDAHLGLWQSQRVTPLSELGSGGFHLLRGKVSAVNNAGSTLWVDLDGPLTLRFTAADRSAFAALPDSSWVGEELELRGWVIDRQSWGGMRPGYRRFMLNVRHPLQMRRR</sequence>
<dbReference type="PANTHER" id="PTHR12302">
    <property type="entry name" value="EBNA2 BINDING PROTEIN P100"/>
    <property type="match status" value="1"/>
</dbReference>
<dbReference type="Pfam" id="PF00565">
    <property type="entry name" value="SNase"/>
    <property type="match status" value="1"/>
</dbReference>
<evidence type="ECO:0000259" key="4">
    <source>
        <dbReference type="PROSITE" id="PS50830"/>
    </source>
</evidence>
<dbReference type="AlphaFoldDB" id="A0A0F9SH65"/>
<name>A0A0F9SH65_9ZZZZ</name>